<dbReference type="PANTHER" id="PTHR33121">
    <property type="entry name" value="CYCLIC DI-GMP PHOSPHODIESTERASE PDEF"/>
    <property type="match status" value="1"/>
</dbReference>
<comment type="caution">
    <text evidence="3">The sequence shown here is derived from an EMBL/GenBank/DDBJ whole genome shotgun (WGS) entry which is preliminary data.</text>
</comment>
<feature type="transmembrane region" description="Helical" evidence="1">
    <location>
        <begin position="91"/>
        <end position="113"/>
    </location>
</feature>
<proteinExistence type="predicted"/>
<feature type="transmembrane region" description="Helical" evidence="1">
    <location>
        <begin position="119"/>
        <end position="139"/>
    </location>
</feature>
<keyword evidence="1" id="KW-0472">Membrane</keyword>
<sequence>MPGKADHALPGPEAVTTGKGGSVFRLGHDRRATYCLTLPLAAVGALASLALRLGSGNAFDEIALPALVVLILGLWVLACTRRASVQFIDRVLLVGAWAFLLGRIGFILFASGVTNRAELIAATAPWLPLLLMAHSWGLGERRALRLSLAALATTGLLTVVYALNGQALPEPDAQASTHTGMLNTLIQMLLAGAVTVMGQRAVLRHMRDQASGSRTWLATRGADQDPLTGLPNRMALEKLLIGLTARRPSGLAVAVLSLDFLERVQHERGEAFTERLTAHVARTLSATVRDQDVVGRLSHTEFALLLRVPDDRAARAACERLRVRVASLPLDGVLPTISVGVTVWAQHLDGQDMLEDAARALRQAQDDGHNRVQLAGKLRTLPTDLDDSDVNDVEEAAAV</sequence>
<keyword evidence="1" id="KW-1133">Transmembrane helix</keyword>
<dbReference type="SUPFAM" id="SSF55073">
    <property type="entry name" value="Nucleotide cyclase"/>
    <property type="match status" value="1"/>
</dbReference>
<dbReference type="InterPro" id="IPR029787">
    <property type="entry name" value="Nucleotide_cyclase"/>
</dbReference>
<dbReference type="NCBIfam" id="TIGR00254">
    <property type="entry name" value="GGDEF"/>
    <property type="match status" value="1"/>
</dbReference>
<feature type="transmembrane region" description="Helical" evidence="1">
    <location>
        <begin position="62"/>
        <end position="79"/>
    </location>
</feature>
<dbReference type="InterPro" id="IPR050706">
    <property type="entry name" value="Cyclic-di-GMP_PDE-like"/>
</dbReference>
<keyword evidence="4" id="KW-1185">Reference proteome</keyword>
<dbReference type="Gene3D" id="3.30.70.270">
    <property type="match status" value="1"/>
</dbReference>
<accession>A0ABV6AZR5</accession>
<dbReference type="PANTHER" id="PTHR33121:SF71">
    <property type="entry name" value="OXYGEN SENSOR PROTEIN DOSP"/>
    <property type="match status" value="1"/>
</dbReference>
<dbReference type="InterPro" id="IPR000160">
    <property type="entry name" value="GGDEF_dom"/>
</dbReference>
<protein>
    <submittedName>
        <fullName evidence="3">GGDEF domain-containing protein</fullName>
    </submittedName>
</protein>
<dbReference type="RefSeq" id="WP_380010930.1">
    <property type="nucleotide sequence ID" value="NZ_JBHLYR010000044.1"/>
</dbReference>
<organism evidence="3 4">
    <name type="scientific">Deinococcus oregonensis</name>
    <dbReference type="NCBI Taxonomy" id="1805970"/>
    <lineage>
        <taxon>Bacteria</taxon>
        <taxon>Thermotogati</taxon>
        <taxon>Deinococcota</taxon>
        <taxon>Deinococci</taxon>
        <taxon>Deinococcales</taxon>
        <taxon>Deinococcaceae</taxon>
        <taxon>Deinococcus</taxon>
    </lineage>
</organism>
<evidence type="ECO:0000256" key="1">
    <source>
        <dbReference type="SAM" id="Phobius"/>
    </source>
</evidence>
<name>A0ABV6AZR5_9DEIO</name>
<dbReference type="PROSITE" id="PS50887">
    <property type="entry name" value="GGDEF"/>
    <property type="match status" value="1"/>
</dbReference>
<evidence type="ECO:0000259" key="2">
    <source>
        <dbReference type="PROSITE" id="PS50887"/>
    </source>
</evidence>
<keyword evidence="1" id="KW-0812">Transmembrane</keyword>
<dbReference type="Proteomes" id="UP001589733">
    <property type="component" value="Unassembled WGS sequence"/>
</dbReference>
<gene>
    <name evidence="3" type="ORF">ACFFLM_13520</name>
</gene>
<dbReference type="InterPro" id="IPR043128">
    <property type="entry name" value="Rev_trsase/Diguanyl_cyclase"/>
</dbReference>
<evidence type="ECO:0000313" key="4">
    <source>
        <dbReference type="Proteomes" id="UP001589733"/>
    </source>
</evidence>
<feature type="domain" description="GGDEF" evidence="2">
    <location>
        <begin position="249"/>
        <end position="377"/>
    </location>
</feature>
<dbReference type="SMART" id="SM00267">
    <property type="entry name" value="GGDEF"/>
    <property type="match status" value="1"/>
</dbReference>
<feature type="transmembrane region" description="Helical" evidence="1">
    <location>
        <begin position="32"/>
        <end position="50"/>
    </location>
</feature>
<feature type="transmembrane region" description="Helical" evidence="1">
    <location>
        <begin position="184"/>
        <end position="203"/>
    </location>
</feature>
<dbReference type="EMBL" id="JBHLYR010000044">
    <property type="protein sequence ID" value="MFB9992989.1"/>
    <property type="molecule type" value="Genomic_DNA"/>
</dbReference>
<dbReference type="CDD" id="cd01949">
    <property type="entry name" value="GGDEF"/>
    <property type="match status" value="1"/>
</dbReference>
<dbReference type="Pfam" id="PF00990">
    <property type="entry name" value="GGDEF"/>
    <property type="match status" value="1"/>
</dbReference>
<feature type="transmembrane region" description="Helical" evidence="1">
    <location>
        <begin position="146"/>
        <end position="164"/>
    </location>
</feature>
<evidence type="ECO:0000313" key="3">
    <source>
        <dbReference type="EMBL" id="MFB9992989.1"/>
    </source>
</evidence>
<reference evidence="3 4" key="1">
    <citation type="submission" date="2024-09" db="EMBL/GenBank/DDBJ databases">
        <authorList>
            <person name="Sun Q."/>
            <person name="Mori K."/>
        </authorList>
    </citation>
    <scope>NUCLEOTIDE SEQUENCE [LARGE SCALE GENOMIC DNA]</scope>
    <source>
        <strain evidence="3 4">JCM 13503</strain>
    </source>
</reference>